<name>A0ABQ1UDN0_9FLAO</name>
<organism evidence="2 3">
    <name type="scientific">Flavobacterium limi</name>
    <dbReference type="NCBI Taxonomy" id="2045105"/>
    <lineage>
        <taxon>Bacteria</taxon>
        <taxon>Pseudomonadati</taxon>
        <taxon>Bacteroidota</taxon>
        <taxon>Flavobacteriia</taxon>
        <taxon>Flavobacteriales</taxon>
        <taxon>Flavobacteriaceae</taxon>
        <taxon>Flavobacterium</taxon>
    </lineage>
</organism>
<dbReference type="PANTHER" id="PTHR13847:SF201">
    <property type="entry name" value="PUTATIBE OXIDOREDUCTASE"/>
    <property type="match status" value="1"/>
</dbReference>
<gene>
    <name evidence="2" type="ORF">GCM10011518_27500</name>
</gene>
<feature type="domain" description="FAD dependent oxidoreductase" evidence="1">
    <location>
        <begin position="49"/>
        <end position="393"/>
    </location>
</feature>
<evidence type="ECO:0000313" key="3">
    <source>
        <dbReference type="Proteomes" id="UP000655016"/>
    </source>
</evidence>
<evidence type="ECO:0000313" key="2">
    <source>
        <dbReference type="EMBL" id="GGF16569.1"/>
    </source>
</evidence>
<dbReference type="PANTHER" id="PTHR13847">
    <property type="entry name" value="SARCOSINE DEHYDROGENASE-RELATED"/>
    <property type="match status" value="1"/>
</dbReference>
<sequence>MSYHIEQKYKNCSQTTKKMKLRSTESFWPLKHAMDTSYPSINSDIDTEILIIGGGITGALIAYQLINEGKKVVLTDRRDIGNGSTAASTALLQYEIDVSLHELIKLRGPECAVNSYRNGKKAIFDLRKIVDDIKSDCGFEFKKSIYFCSLKKDITFLKNEYHARKVNGFDVNWLERWDLEKFGLNAIAAIESKTAAVVDPYRLAHDLYVHCEKKGMQIFDRTNIISTENQKGKMIACTENKFKITADHIIHCSGYESTETLKEKVVNLKSTYVIASESIPNLPEAFKKVILWDTSKPYLYFRTTPDNRIIMGGGDEDFKDPVKRDKMLPRKEQSLLHKFGKKFPKLDFKIDYSWAGTFGETKDGLPYFGKPNPDINEHYILGFGGNGITFSVMAMNSIMDSINDKENPDLDYYRFGR</sequence>
<protein>
    <submittedName>
        <fullName evidence="2">Oxidoreductase</fullName>
    </submittedName>
</protein>
<proteinExistence type="predicted"/>
<dbReference type="SUPFAM" id="SSF51905">
    <property type="entry name" value="FAD/NAD(P)-binding domain"/>
    <property type="match status" value="1"/>
</dbReference>
<dbReference type="Gene3D" id="3.50.50.60">
    <property type="entry name" value="FAD/NAD(P)-binding domain"/>
    <property type="match status" value="1"/>
</dbReference>
<dbReference type="InterPro" id="IPR006076">
    <property type="entry name" value="FAD-dep_OxRdtase"/>
</dbReference>
<dbReference type="Proteomes" id="UP000655016">
    <property type="component" value="Unassembled WGS sequence"/>
</dbReference>
<dbReference type="Pfam" id="PF01266">
    <property type="entry name" value="DAO"/>
    <property type="match status" value="1"/>
</dbReference>
<comment type="caution">
    <text evidence="2">The sequence shown here is derived from an EMBL/GenBank/DDBJ whole genome shotgun (WGS) entry which is preliminary data.</text>
</comment>
<evidence type="ECO:0000259" key="1">
    <source>
        <dbReference type="Pfam" id="PF01266"/>
    </source>
</evidence>
<dbReference type="InterPro" id="IPR036188">
    <property type="entry name" value="FAD/NAD-bd_sf"/>
</dbReference>
<dbReference type="EMBL" id="BMKP01000006">
    <property type="protein sequence ID" value="GGF16569.1"/>
    <property type="molecule type" value="Genomic_DNA"/>
</dbReference>
<reference evidence="3" key="1">
    <citation type="journal article" date="2019" name="Int. J. Syst. Evol. Microbiol.">
        <title>The Global Catalogue of Microorganisms (GCM) 10K type strain sequencing project: providing services to taxonomists for standard genome sequencing and annotation.</title>
        <authorList>
            <consortium name="The Broad Institute Genomics Platform"/>
            <consortium name="The Broad Institute Genome Sequencing Center for Infectious Disease"/>
            <person name="Wu L."/>
            <person name="Ma J."/>
        </authorList>
    </citation>
    <scope>NUCLEOTIDE SEQUENCE [LARGE SCALE GENOMIC DNA]</scope>
    <source>
        <strain evidence="3">CGMCC 1.16060</strain>
    </source>
</reference>
<accession>A0ABQ1UDN0</accession>
<dbReference type="Gene3D" id="3.30.9.10">
    <property type="entry name" value="D-Amino Acid Oxidase, subunit A, domain 2"/>
    <property type="match status" value="1"/>
</dbReference>
<keyword evidence="3" id="KW-1185">Reference proteome</keyword>